<keyword evidence="10 19" id="KW-0274">FAD</keyword>
<dbReference type="Pfam" id="PF02873">
    <property type="entry name" value="MurB_C"/>
    <property type="match status" value="1"/>
</dbReference>
<gene>
    <name evidence="19" type="primary">murB</name>
    <name evidence="21" type="ordered locus">CT1228</name>
</gene>
<dbReference type="EnsemblBacteria" id="AAM72460">
    <property type="protein sequence ID" value="AAM72460"/>
    <property type="gene ID" value="CT1228"/>
</dbReference>
<keyword evidence="7 19" id="KW-0963">Cytoplasm</keyword>
<dbReference type="Gene3D" id="3.90.78.10">
    <property type="entry name" value="UDP-N-acetylenolpyruvoylglucosamine reductase, C-terminal domain"/>
    <property type="match status" value="1"/>
</dbReference>
<dbReference type="Pfam" id="PF01565">
    <property type="entry name" value="FAD_binding_4"/>
    <property type="match status" value="1"/>
</dbReference>
<comment type="similarity">
    <text evidence="19">Belongs to the MurB family.</text>
</comment>
<evidence type="ECO:0000256" key="15">
    <source>
        <dbReference type="ARBA" id="ARBA00023306"/>
    </source>
</evidence>
<dbReference type="Gene3D" id="3.30.465.10">
    <property type="match status" value="1"/>
</dbReference>
<keyword evidence="16 19" id="KW-0961">Cell wall biogenesis/degradation</keyword>
<dbReference type="HAMAP" id="MF_00037">
    <property type="entry name" value="MurB"/>
    <property type="match status" value="1"/>
</dbReference>
<dbReference type="STRING" id="194439.CT1228"/>
<comment type="catalytic activity">
    <reaction evidence="18 19">
        <text>UDP-N-acetyl-alpha-D-muramate + NADP(+) = UDP-N-acetyl-3-O-(1-carboxyvinyl)-alpha-D-glucosamine + NADPH + H(+)</text>
        <dbReference type="Rhea" id="RHEA:12248"/>
        <dbReference type="ChEBI" id="CHEBI:15378"/>
        <dbReference type="ChEBI" id="CHEBI:57783"/>
        <dbReference type="ChEBI" id="CHEBI:58349"/>
        <dbReference type="ChEBI" id="CHEBI:68483"/>
        <dbReference type="ChEBI" id="CHEBI:70757"/>
        <dbReference type="EC" id="1.3.1.98"/>
    </reaction>
</comment>
<dbReference type="GO" id="GO:0009252">
    <property type="term" value="P:peptidoglycan biosynthetic process"/>
    <property type="evidence" value="ECO:0007669"/>
    <property type="project" value="UniProtKB-UniRule"/>
</dbReference>
<dbReference type="GO" id="GO:0005829">
    <property type="term" value="C:cytosol"/>
    <property type="evidence" value="ECO:0007669"/>
    <property type="project" value="TreeGrafter"/>
</dbReference>
<dbReference type="CDD" id="cd09627">
    <property type="entry name" value="DOMON_murB_like"/>
    <property type="match status" value="1"/>
</dbReference>
<dbReference type="GO" id="GO:0008762">
    <property type="term" value="F:UDP-N-acetylmuramate dehydrogenase activity"/>
    <property type="evidence" value="ECO:0007669"/>
    <property type="project" value="UniProtKB-UniRule"/>
</dbReference>
<dbReference type="PANTHER" id="PTHR21071">
    <property type="entry name" value="UDP-N-ACETYLENOLPYRUVOYLGLUCOSAMINE REDUCTASE"/>
    <property type="match status" value="1"/>
</dbReference>
<keyword evidence="11 19" id="KW-0521">NADP</keyword>
<dbReference type="Gene3D" id="3.30.43.10">
    <property type="entry name" value="Uridine Diphospho-n-acetylenolpyruvylglucosamine Reductase, domain 2"/>
    <property type="match status" value="1"/>
</dbReference>
<dbReference type="EMBL" id="AE006470">
    <property type="protein sequence ID" value="AAM72460.1"/>
    <property type="molecule type" value="Genomic_DNA"/>
</dbReference>
<comment type="cofactor">
    <cofactor evidence="1 19">
        <name>FAD</name>
        <dbReference type="ChEBI" id="CHEBI:57692"/>
    </cofactor>
</comment>
<dbReference type="InterPro" id="IPR036318">
    <property type="entry name" value="FAD-bd_PCMH-like_sf"/>
</dbReference>
<comment type="caution">
    <text evidence="19">Lacks conserved residue(s) required for the propagation of feature annotation.</text>
</comment>
<dbReference type="AlphaFoldDB" id="Q8KD27"/>
<dbReference type="HOGENOM" id="CLU_502229_0_0_10"/>
<comment type="pathway">
    <text evidence="4 19">Cell wall biogenesis; peptidoglycan biosynthesis.</text>
</comment>
<evidence type="ECO:0000259" key="20">
    <source>
        <dbReference type="PROSITE" id="PS51387"/>
    </source>
</evidence>
<keyword evidence="14 19" id="KW-0560">Oxidoreductase</keyword>
<evidence type="ECO:0000256" key="12">
    <source>
        <dbReference type="ARBA" id="ARBA00022960"/>
    </source>
</evidence>
<dbReference type="UniPathway" id="UPA00219"/>
<evidence type="ECO:0000256" key="2">
    <source>
        <dbReference type="ARBA" id="ARBA00003921"/>
    </source>
</evidence>
<organism evidence="21 22">
    <name type="scientific">Chlorobaculum tepidum (strain ATCC 49652 / DSM 12025 / NBRC 103806 / TLS)</name>
    <name type="common">Chlorobium tepidum</name>
    <dbReference type="NCBI Taxonomy" id="194439"/>
    <lineage>
        <taxon>Bacteria</taxon>
        <taxon>Pseudomonadati</taxon>
        <taxon>Chlorobiota</taxon>
        <taxon>Chlorobiia</taxon>
        <taxon>Chlorobiales</taxon>
        <taxon>Chlorobiaceae</taxon>
        <taxon>Chlorobaculum</taxon>
    </lineage>
</organism>
<dbReference type="InterPro" id="IPR016167">
    <property type="entry name" value="FAD-bd_PCMH_sub1"/>
</dbReference>
<dbReference type="InterPro" id="IPR016166">
    <property type="entry name" value="FAD-bd_PCMH"/>
</dbReference>
<dbReference type="InterPro" id="IPR006094">
    <property type="entry name" value="Oxid_FAD_bind_N"/>
</dbReference>
<dbReference type="KEGG" id="cte:CT1228"/>
<evidence type="ECO:0000256" key="16">
    <source>
        <dbReference type="ARBA" id="ARBA00023316"/>
    </source>
</evidence>
<evidence type="ECO:0000256" key="9">
    <source>
        <dbReference type="ARBA" id="ARBA00022630"/>
    </source>
</evidence>
<evidence type="ECO:0000256" key="8">
    <source>
        <dbReference type="ARBA" id="ARBA00022618"/>
    </source>
</evidence>
<accession>Q8KD27</accession>
<evidence type="ECO:0000256" key="1">
    <source>
        <dbReference type="ARBA" id="ARBA00001974"/>
    </source>
</evidence>
<comment type="subcellular location">
    <subcellularLocation>
        <location evidence="3 19">Cytoplasm</location>
    </subcellularLocation>
</comment>
<dbReference type="InterPro" id="IPR011601">
    <property type="entry name" value="MurB_C"/>
</dbReference>
<dbReference type="PANTHER" id="PTHR21071:SF4">
    <property type="entry name" value="UDP-N-ACETYLENOLPYRUVOYLGLUCOSAMINE REDUCTASE"/>
    <property type="match status" value="1"/>
</dbReference>
<keyword evidence="9 19" id="KW-0285">Flavoprotein</keyword>
<dbReference type="Gene3D" id="2.60.40.1190">
    <property type="match status" value="1"/>
</dbReference>
<dbReference type="SUPFAM" id="SSF56176">
    <property type="entry name" value="FAD-binding/transporter-associated domain-like"/>
    <property type="match status" value="1"/>
</dbReference>
<dbReference type="eggNOG" id="COG0812">
    <property type="taxonomic scope" value="Bacteria"/>
</dbReference>
<dbReference type="NCBIfam" id="TIGR00179">
    <property type="entry name" value="murB"/>
    <property type="match status" value="1"/>
</dbReference>
<evidence type="ECO:0000256" key="3">
    <source>
        <dbReference type="ARBA" id="ARBA00004496"/>
    </source>
</evidence>
<keyword evidence="22" id="KW-1185">Reference proteome</keyword>
<dbReference type="InterPro" id="IPR016169">
    <property type="entry name" value="FAD-bd_PCMH_sub2"/>
</dbReference>
<evidence type="ECO:0000313" key="21">
    <source>
        <dbReference type="EMBL" id="AAM72460.1"/>
    </source>
</evidence>
<dbReference type="GO" id="GO:0008360">
    <property type="term" value="P:regulation of cell shape"/>
    <property type="evidence" value="ECO:0007669"/>
    <property type="project" value="UniProtKB-KW"/>
</dbReference>
<keyword evidence="15 19" id="KW-0131">Cell cycle</keyword>
<dbReference type="GO" id="GO:0071949">
    <property type="term" value="F:FAD binding"/>
    <property type="evidence" value="ECO:0007669"/>
    <property type="project" value="InterPro"/>
</dbReference>
<dbReference type="GO" id="GO:0051301">
    <property type="term" value="P:cell division"/>
    <property type="evidence" value="ECO:0007669"/>
    <property type="project" value="UniProtKB-KW"/>
</dbReference>
<feature type="active site" evidence="19">
    <location>
        <position position="291"/>
    </location>
</feature>
<feature type="active site" description="Proton donor" evidence="19">
    <location>
        <position position="219"/>
    </location>
</feature>
<evidence type="ECO:0000256" key="17">
    <source>
        <dbReference type="ARBA" id="ARBA00031026"/>
    </source>
</evidence>
<proteinExistence type="inferred from homology"/>
<feature type="domain" description="FAD-binding PCMH-type" evidence="20">
    <location>
        <begin position="23"/>
        <end position="189"/>
    </location>
</feature>
<evidence type="ECO:0000256" key="11">
    <source>
        <dbReference type="ARBA" id="ARBA00022857"/>
    </source>
</evidence>
<evidence type="ECO:0000256" key="4">
    <source>
        <dbReference type="ARBA" id="ARBA00004752"/>
    </source>
</evidence>
<reference evidence="21 22" key="1">
    <citation type="journal article" date="2002" name="Proc. Natl. Acad. Sci. U.S.A.">
        <title>The complete genome sequence of Chlorobium tepidum TLS, a photosynthetic, anaerobic, green-sulfur bacterium.</title>
        <authorList>
            <person name="Eisen J.A."/>
            <person name="Nelson K.E."/>
            <person name="Paulsen I.T."/>
            <person name="Heidelberg J.F."/>
            <person name="Wu M."/>
            <person name="Dodson R.J."/>
            <person name="Deboy R."/>
            <person name="Gwinn M.L."/>
            <person name="Nelson W.C."/>
            <person name="Haft D.H."/>
            <person name="Hickey E.K."/>
            <person name="Peterson J.D."/>
            <person name="Durkin A.S."/>
            <person name="Kolonay J.L."/>
            <person name="Yang F."/>
            <person name="Holt I."/>
            <person name="Umayam L.A."/>
            <person name="Mason T."/>
            <person name="Brenner M."/>
            <person name="Shea T.P."/>
            <person name="Parksey D."/>
            <person name="Nierman W.C."/>
            <person name="Feldblyum T.V."/>
            <person name="Hansen C.L."/>
            <person name="Craven M.B."/>
            <person name="Radune D."/>
            <person name="Vamathevan J."/>
            <person name="Khouri H."/>
            <person name="White O."/>
            <person name="Gruber T.M."/>
            <person name="Ketchum K.A."/>
            <person name="Venter J.C."/>
            <person name="Tettelin H."/>
            <person name="Bryant D.A."/>
            <person name="Fraser C.M."/>
        </authorList>
    </citation>
    <scope>NUCLEOTIDE SEQUENCE [LARGE SCALE GENOMIC DNA]</scope>
    <source>
        <strain evidence="22">ATCC 49652 / DSM 12025 / NBRC 103806 / TLS</strain>
    </source>
</reference>
<comment type="function">
    <text evidence="2 19">Cell wall formation.</text>
</comment>
<dbReference type="InterPro" id="IPR003170">
    <property type="entry name" value="MurB"/>
</dbReference>
<dbReference type="EC" id="1.3.1.98" evidence="5 19"/>
<evidence type="ECO:0000313" key="22">
    <source>
        <dbReference type="Proteomes" id="UP000001007"/>
    </source>
</evidence>
<dbReference type="PATRIC" id="fig|194439.7.peg.1118"/>
<dbReference type="GO" id="GO:0071555">
    <property type="term" value="P:cell wall organization"/>
    <property type="evidence" value="ECO:0007669"/>
    <property type="project" value="UniProtKB-KW"/>
</dbReference>
<sequence>MTEPIFPCPFDERMPLSTVGYYGIGGEARWIVHPRSVGELALVLDRCRQLGLPVIIAGKGSNMLFSDEEFPGVVIVLDAMNRMFQVSDELFFCEAGVENTDAAIVLQEAGRCGGEWLYRLPGTIGATVRMNGRCYGREISAVARSVVTVGLDGAVRWRRADEVFLGYKETRLMQSPEIVVGAMLEFAEHDEPEAIGKRMQEYGDDRDAKHQFDFPSCGSTFKNSYDAGRPSGQIFDALGFRGRREGGAQVSDHHANFIFNTGGAKAADVLNLCAAMRTEAREKLGATLELELQCAGLFQTALLDACGIASTPEPSRPGYGWTGLLPFPDACDDAFPRVLLQGEALDYFCRDAVFPAGIAVEVGQLIPLDEARKAPDRPFIRWTTRDESGVAFSLHPDAPVGAFVDRLWEHNVSELFIGQGGGSGQYLEFEVTPEGHWLAIRFDAPRQRTAGHEIPSEELWRSQATPFASEKGFGIELSYALLEPFIHDDTLRLQCAVSLGDGRYGLFPWWRGEGAPDFHQPERYCVVRLG</sequence>
<evidence type="ECO:0000256" key="18">
    <source>
        <dbReference type="ARBA" id="ARBA00048914"/>
    </source>
</evidence>
<dbReference type="InterPro" id="IPR036635">
    <property type="entry name" value="MurB_C_sf"/>
</dbReference>
<dbReference type="PROSITE" id="PS51387">
    <property type="entry name" value="FAD_PCMH"/>
    <property type="match status" value="1"/>
</dbReference>
<evidence type="ECO:0000256" key="19">
    <source>
        <dbReference type="HAMAP-Rule" id="MF_00037"/>
    </source>
</evidence>
<dbReference type="Proteomes" id="UP000001007">
    <property type="component" value="Chromosome"/>
</dbReference>
<evidence type="ECO:0000256" key="5">
    <source>
        <dbReference type="ARBA" id="ARBA00012518"/>
    </source>
</evidence>
<evidence type="ECO:0000256" key="13">
    <source>
        <dbReference type="ARBA" id="ARBA00022984"/>
    </source>
</evidence>
<protein>
    <recommendedName>
        <fullName evidence="6 19">UDP-N-acetylenolpyruvoylglucosamine reductase</fullName>
        <ecNumber evidence="5 19">1.3.1.98</ecNumber>
    </recommendedName>
    <alternativeName>
        <fullName evidence="17 19">UDP-N-acetylmuramate dehydrogenase</fullName>
    </alternativeName>
</protein>
<evidence type="ECO:0000256" key="6">
    <source>
        <dbReference type="ARBA" id="ARBA00015188"/>
    </source>
</evidence>
<dbReference type="OrthoDB" id="9804753at2"/>
<evidence type="ECO:0000256" key="14">
    <source>
        <dbReference type="ARBA" id="ARBA00023002"/>
    </source>
</evidence>
<keyword evidence="8 19" id="KW-0132">Cell division</keyword>
<evidence type="ECO:0000256" key="10">
    <source>
        <dbReference type="ARBA" id="ARBA00022827"/>
    </source>
</evidence>
<dbReference type="RefSeq" id="WP_010932899.1">
    <property type="nucleotide sequence ID" value="NC_002932.3"/>
</dbReference>
<keyword evidence="12 19" id="KW-0133">Cell shape</keyword>
<name>Q8KD27_CHLTE</name>
<dbReference type="SUPFAM" id="SSF56194">
    <property type="entry name" value="Uridine diphospho-N-Acetylenolpyruvylglucosamine reductase, MurB, C-terminal domain"/>
    <property type="match status" value="1"/>
</dbReference>
<evidence type="ECO:0000256" key="7">
    <source>
        <dbReference type="ARBA" id="ARBA00022490"/>
    </source>
</evidence>
<keyword evidence="13 19" id="KW-0573">Peptidoglycan synthesis</keyword>